<dbReference type="PROSITE" id="PS51459">
    <property type="entry name" value="FIDO"/>
    <property type="match status" value="1"/>
</dbReference>
<dbReference type="RefSeq" id="WP_197548731.1">
    <property type="nucleotide sequence ID" value="NZ_CP063164.1"/>
</dbReference>
<evidence type="ECO:0000313" key="5">
    <source>
        <dbReference type="Proteomes" id="UP000595074"/>
    </source>
</evidence>
<keyword evidence="2" id="KW-0547">Nucleotide-binding</keyword>
<dbReference type="InterPro" id="IPR036388">
    <property type="entry name" value="WH-like_DNA-bd_sf"/>
</dbReference>
<dbReference type="Pfam" id="PF13776">
    <property type="entry name" value="DUF4172"/>
    <property type="match status" value="1"/>
</dbReference>
<dbReference type="InterPro" id="IPR040198">
    <property type="entry name" value="Fido_containing"/>
</dbReference>
<dbReference type="Pfam" id="PF02661">
    <property type="entry name" value="Fic"/>
    <property type="match status" value="1"/>
</dbReference>
<protein>
    <submittedName>
        <fullName evidence="4">Fic family protein</fullName>
    </submittedName>
</protein>
<reference evidence="4 5" key="1">
    <citation type="submission" date="2020-10" db="EMBL/GenBank/DDBJ databases">
        <title>The genome of sulfurovum sp.</title>
        <authorList>
            <person name="Xie S."/>
            <person name="Shao Z."/>
            <person name="Jiang L."/>
        </authorList>
    </citation>
    <scope>NUCLEOTIDE SEQUENCE [LARGE SCALE GENOMIC DNA]</scope>
    <source>
        <strain evidence="4 5">ST-419</strain>
    </source>
</reference>
<dbReference type="PANTHER" id="PTHR13504:SF33">
    <property type="entry name" value="FIC FAMILY PROTEIN"/>
    <property type="match status" value="1"/>
</dbReference>
<dbReference type="InterPro" id="IPR025230">
    <property type="entry name" value="DUF4172"/>
</dbReference>
<dbReference type="InterPro" id="IPR036597">
    <property type="entry name" value="Fido-like_dom_sf"/>
</dbReference>
<dbReference type="AlphaFoldDB" id="A0A7M1S3L3"/>
<dbReference type="Gene3D" id="1.10.10.10">
    <property type="entry name" value="Winged helix-like DNA-binding domain superfamily/Winged helix DNA-binding domain"/>
    <property type="match status" value="1"/>
</dbReference>
<keyword evidence="2" id="KW-0067">ATP-binding</keyword>
<organism evidence="4 5">
    <name type="scientific">Sulfurovum indicum</name>
    <dbReference type="NCBI Taxonomy" id="2779528"/>
    <lineage>
        <taxon>Bacteria</taxon>
        <taxon>Pseudomonadati</taxon>
        <taxon>Campylobacterota</taxon>
        <taxon>Epsilonproteobacteria</taxon>
        <taxon>Campylobacterales</taxon>
        <taxon>Sulfurovaceae</taxon>
        <taxon>Sulfurovum</taxon>
    </lineage>
</organism>
<evidence type="ECO:0000256" key="1">
    <source>
        <dbReference type="PIRSR" id="PIRSR640198-1"/>
    </source>
</evidence>
<feature type="binding site" evidence="2">
    <location>
        <begin position="210"/>
        <end position="217"/>
    </location>
    <ligand>
        <name>ATP</name>
        <dbReference type="ChEBI" id="CHEBI:30616"/>
    </ligand>
</feature>
<feature type="binding site" evidence="2">
    <location>
        <begin position="248"/>
        <end position="249"/>
    </location>
    <ligand>
        <name>ATP</name>
        <dbReference type="ChEBI" id="CHEBI:30616"/>
    </ligand>
</feature>
<keyword evidence="5" id="KW-1185">Reference proteome</keyword>
<dbReference type="EMBL" id="CP063164">
    <property type="protein sequence ID" value="QOR62027.1"/>
    <property type="molecule type" value="Genomic_DNA"/>
</dbReference>
<evidence type="ECO:0000256" key="2">
    <source>
        <dbReference type="PIRSR" id="PIRSR640198-2"/>
    </source>
</evidence>
<dbReference type="Gene3D" id="1.10.3290.10">
    <property type="entry name" value="Fido-like domain"/>
    <property type="match status" value="1"/>
</dbReference>
<name>A0A7M1S3L3_9BACT</name>
<accession>A0A7M1S3L3</accession>
<dbReference type="SUPFAM" id="SSF140931">
    <property type="entry name" value="Fic-like"/>
    <property type="match status" value="1"/>
</dbReference>
<dbReference type="GO" id="GO:0005524">
    <property type="term" value="F:ATP binding"/>
    <property type="evidence" value="ECO:0007669"/>
    <property type="project" value="UniProtKB-KW"/>
</dbReference>
<evidence type="ECO:0000259" key="3">
    <source>
        <dbReference type="PROSITE" id="PS51459"/>
    </source>
</evidence>
<feature type="domain" description="Fido" evidence="3">
    <location>
        <begin position="118"/>
        <end position="272"/>
    </location>
</feature>
<proteinExistence type="predicted"/>
<evidence type="ECO:0000313" key="4">
    <source>
        <dbReference type="EMBL" id="QOR62027.1"/>
    </source>
</evidence>
<feature type="binding site" evidence="2">
    <location>
        <position position="256"/>
    </location>
    <ligand>
        <name>ATP</name>
        <dbReference type="ChEBI" id="CHEBI:30616"/>
    </ligand>
</feature>
<gene>
    <name evidence="4" type="ORF">IMZ28_00640</name>
</gene>
<dbReference type="InterPro" id="IPR003812">
    <property type="entry name" value="Fido"/>
</dbReference>
<dbReference type="Proteomes" id="UP000595074">
    <property type="component" value="Chromosome"/>
</dbReference>
<dbReference type="InterPro" id="IPR036390">
    <property type="entry name" value="WH_DNA-bd_sf"/>
</dbReference>
<dbReference type="SUPFAM" id="SSF46785">
    <property type="entry name" value="Winged helix' DNA-binding domain"/>
    <property type="match status" value="1"/>
</dbReference>
<feature type="active site" evidence="1">
    <location>
        <position position="206"/>
    </location>
</feature>
<dbReference type="KEGG" id="sinu:IMZ28_00640"/>
<dbReference type="PANTHER" id="PTHR13504">
    <property type="entry name" value="FIDO DOMAIN-CONTAINING PROTEIN DDB_G0283145"/>
    <property type="match status" value="1"/>
</dbReference>
<sequence>MEETKKWIWQHKNYPNFPYSHAELDSLLSKVSRNTGILEGTISSLNADNITSIQIDAVTNEIVASSEIEGEILNRDSVRSSVRKRLDDTFDYINDSSTYHTDGLVDVLMDSSFNHKPLTTQRLHGWHNALFPSGYSGLHKIDVAKYRSEEMSVVSGRGMKEKVHYEAPPYTTLENEMDVFLEYVNTSKDNPYIKSAIVHLWFVIIHPYDDGNGRIARAITNYVLSKELGFNYKYFSISSAVKDDKKNYYDILERTNKLLYNKKFDFTEWMTWHTNMINHAITISLENIKIVVDKTKFWDRARNLNLNEKQIKVLNKLLDAGEGKFEGGLTNKKYRSITGTTQVTASRHIKELVDKGLLREVEGHGGRSTCYDIVLKNKII</sequence>